<evidence type="ECO:0000313" key="2">
    <source>
        <dbReference type="EMBL" id="AZE55434.1"/>
    </source>
</evidence>
<dbReference type="Proteomes" id="UP000268696">
    <property type="component" value="Chromosome"/>
</dbReference>
<name>A0A3G7U7U7_9PSED</name>
<proteinExistence type="predicted"/>
<organism evidence="2 3">
    <name type="scientific">Pseudomonas synxantha</name>
    <dbReference type="NCBI Taxonomy" id="47883"/>
    <lineage>
        <taxon>Bacteria</taxon>
        <taxon>Pseudomonadati</taxon>
        <taxon>Pseudomonadota</taxon>
        <taxon>Gammaproteobacteria</taxon>
        <taxon>Pseudomonadales</taxon>
        <taxon>Pseudomonadaceae</taxon>
        <taxon>Pseudomonas</taxon>
    </lineage>
</organism>
<sequence>MRSEGGAQERPRTLRARKSPKMRGEPSSFMVSSVSDGRGLRERKSIFLYA</sequence>
<dbReference type="EMBL" id="CP027754">
    <property type="protein sequence ID" value="AZE55434.1"/>
    <property type="molecule type" value="Genomic_DNA"/>
</dbReference>
<evidence type="ECO:0000256" key="1">
    <source>
        <dbReference type="SAM" id="MobiDB-lite"/>
    </source>
</evidence>
<reference evidence="2 3" key="1">
    <citation type="submission" date="2018-03" db="EMBL/GenBank/DDBJ databases">
        <title>Diversity of phytobeneficial traits revealed by whole-genome analysis of worldwide-isolated phenazine-producing Pseudomonas spp.</title>
        <authorList>
            <person name="Biessy A."/>
            <person name="Novinscak A."/>
            <person name="Blom J."/>
            <person name="Leger G."/>
            <person name="Thomashow L.S."/>
            <person name="Cazorla F.M."/>
            <person name="Josic D."/>
            <person name="Filion M."/>
        </authorList>
    </citation>
    <scope>NUCLEOTIDE SEQUENCE [LARGE SCALE GENOMIC DNA]</scope>
    <source>
        <strain evidence="2 3">30B</strain>
    </source>
</reference>
<feature type="compositionally biased region" description="Basic and acidic residues" evidence="1">
    <location>
        <begin position="1"/>
        <end position="12"/>
    </location>
</feature>
<gene>
    <name evidence="2" type="ORF">C4K03_3279</name>
</gene>
<dbReference type="AlphaFoldDB" id="A0A3G7U7U7"/>
<accession>A0A3G7U7U7</accession>
<evidence type="ECO:0000313" key="3">
    <source>
        <dbReference type="Proteomes" id="UP000268696"/>
    </source>
</evidence>
<protein>
    <submittedName>
        <fullName evidence="2">Uncharacterized protein</fullName>
    </submittedName>
</protein>
<feature type="region of interest" description="Disordered" evidence="1">
    <location>
        <begin position="1"/>
        <end position="37"/>
    </location>
</feature>